<comment type="caution">
    <text evidence="2">The sequence shown here is derived from an EMBL/GenBank/DDBJ whole genome shotgun (WGS) entry which is preliminary data.</text>
</comment>
<dbReference type="RefSeq" id="WP_007044656.1">
    <property type="nucleotide sequence ID" value="NZ_AGJL01000029.1"/>
</dbReference>
<evidence type="ECO:0000256" key="1">
    <source>
        <dbReference type="SAM" id="Phobius"/>
    </source>
</evidence>
<dbReference type="OrthoDB" id="65515at2157"/>
<name>H1KZK1_9EURY</name>
<gene>
    <name evidence="2" type="ORF">MetfoDRAFT_1224</name>
</gene>
<feature type="transmembrane region" description="Helical" evidence="1">
    <location>
        <begin position="398"/>
        <end position="420"/>
    </location>
</feature>
<keyword evidence="1" id="KW-0472">Membrane</keyword>
<dbReference type="PATRIC" id="fig|647171.4.peg.1202"/>
<dbReference type="Proteomes" id="UP000003706">
    <property type="component" value="Unassembled WGS sequence"/>
</dbReference>
<accession>H1KZK1</accession>
<dbReference type="EMBL" id="AGJL01000029">
    <property type="protein sequence ID" value="EHP85894.1"/>
    <property type="molecule type" value="Genomic_DNA"/>
</dbReference>
<keyword evidence="3" id="KW-1185">Reference proteome</keyword>
<evidence type="ECO:0000313" key="2">
    <source>
        <dbReference type="EMBL" id="EHP85894.1"/>
    </source>
</evidence>
<protein>
    <submittedName>
        <fullName evidence="2">Uncharacterized protein</fullName>
    </submittedName>
</protein>
<dbReference type="STRING" id="647171.MetfoDRAFT_1224"/>
<proteinExistence type="predicted"/>
<sequence length="423" mass="50086">MKKLILFLIILFSIYFLSVSSAEVCPFKDGFIIIYHDIVYDKLLGYIYNDSEILYFNKSGTLIDITPISDYYFPELYHNITYFECGSTNNSAILAFLGCYFSNDLWGDVDFLGVLIYTTNDNKINYTEKILWANDFNIVDDLDISSPTCSPNEALLVYSYKIKTENPKNVLVLINNTNITKLKEFENNKYYYTLQLRCIFTTYDSKAKKFYILDGHLSNTSFPLYSYYNGKIHFEGNITLPKYENISWECVDFHCINGTLYIIMRKFNRSDTNYSNWYEDYLNQKPYYLLWKNKTIKIINNYSNPCYFAKIRGGDIPIEKSYLKKIFGNKYECIKIMDLAYNNGMLLVETKENHKLHYYLIKNNSIEEIKLKNIIKLYEPNNNKWNIIKKELESEICWLIHNWYVIVLVIAGLLWIILLYRKG</sequence>
<reference evidence="2 3" key="1">
    <citation type="submission" date="2011-09" db="EMBL/GenBank/DDBJ databases">
        <title>The draft genome of Methanotorris formicicus Mc-S-70.</title>
        <authorList>
            <consortium name="US DOE Joint Genome Institute (JGI-PGF)"/>
            <person name="Lucas S."/>
            <person name="Han J."/>
            <person name="Lapidus A."/>
            <person name="Cheng J.-F."/>
            <person name="Goodwin L."/>
            <person name="Pitluck S."/>
            <person name="Peters L."/>
            <person name="Land M.L."/>
            <person name="Hauser L."/>
            <person name="Sieprawska-Lupa M."/>
            <person name="Takai K."/>
            <person name="Miyazaki J."/>
            <person name="Whitman W."/>
            <person name="Woyke T.J."/>
        </authorList>
    </citation>
    <scope>NUCLEOTIDE SEQUENCE [LARGE SCALE GENOMIC DNA]</scope>
    <source>
        <strain evidence="2 3">Mc-S-70</strain>
    </source>
</reference>
<keyword evidence="1" id="KW-1133">Transmembrane helix</keyword>
<keyword evidence="1" id="KW-0812">Transmembrane</keyword>
<evidence type="ECO:0000313" key="3">
    <source>
        <dbReference type="Proteomes" id="UP000003706"/>
    </source>
</evidence>
<organism evidence="2 3">
    <name type="scientific">Methanotorris formicicus Mc-S-70</name>
    <dbReference type="NCBI Taxonomy" id="647171"/>
    <lineage>
        <taxon>Archaea</taxon>
        <taxon>Methanobacteriati</taxon>
        <taxon>Methanobacteriota</taxon>
        <taxon>Methanomada group</taxon>
        <taxon>Methanococci</taxon>
        <taxon>Methanococcales</taxon>
        <taxon>Methanocaldococcaceae</taxon>
        <taxon>Methanotorris</taxon>
    </lineage>
</organism>
<dbReference type="AlphaFoldDB" id="H1KZK1"/>